<dbReference type="PROSITE" id="PS51381">
    <property type="entry name" value="C2_B9"/>
    <property type="match status" value="1"/>
</dbReference>
<keyword evidence="5" id="KW-0966">Cell projection</keyword>
<dbReference type="KEGG" id="dgr:6565974"/>
<dbReference type="GO" id="GO:0035082">
    <property type="term" value="P:axoneme assembly"/>
    <property type="evidence" value="ECO:0007669"/>
    <property type="project" value="EnsemblMetazoa"/>
</dbReference>
<dbReference type="InterPro" id="IPR010796">
    <property type="entry name" value="C2_B9-type_dom"/>
</dbReference>
<dbReference type="eggNOG" id="KOG4446">
    <property type="taxonomic scope" value="Eukaryota"/>
</dbReference>
<accession>B4JNK1</accession>
<dbReference type="PANTHER" id="PTHR12968:SF4">
    <property type="entry name" value="TECTONIC-LIKE COMPLEX MEMBER MKS1"/>
    <property type="match status" value="1"/>
</dbReference>
<dbReference type="AlphaFoldDB" id="B4JNK1"/>
<dbReference type="GO" id="GO:0036038">
    <property type="term" value="C:MKS complex"/>
    <property type="evidence" value="ECO:0007669"/>
    <property type="project" value="TreeGrafter"/>
</dbReference>
<feature type="region of interest" description="Disordered" evidence="6">
    <location>
        <begin position="179"/>
        <end position="220"/>
    </location>
</feature>
<dbReference type="GO" id="GO:0061822">
    <property type="term" value="C:ciliary cap"/>
    <property type="evidence" value="ECO:0007669"/>
    <property type="project" value="EnsemblMetazoa"/>
</dbReference>
<name>B4JNK1_DROGR</name>
<keyword evidence="8" id="KW-1185">Reference proteome</keyword>
<evidence type="ECO:0000256" key="1">
    <source>
        <dbReference type="ARBA" id="ARBA00004120"/>
    </source>
</evidence>
<feature type="compositionally biased region" description="Basic and acidic residues" evidence="6">
    <location>
        <begin position="205"/>
        <end position="220"/>
    </location>
</feature>
<dbReference type="OMA" id="CEGYAHY"/>
<sequence length="636" mass="73566">MLKSSAPKRTGIYRICGNPSDFKLQLKLRHLCEWLPVPKFEYSGANRRSISYYPESSRESGFDFCIYVPYEDRSGNNYYSYYNYDNSGNSSARSRSISNISVAAQSQSQSLEPPVLDAFQSWNRELCNGATASLYIGWQQKHFSRVELQRYADASKCHTTLQRRYHRWTQQILKLQQQHQQHMQRKQMEGNQKQQLRQRGRKSKHSNDSADTVERSTPPADEHNFVARTCLIYTVVNADLLLMEDSQLPDGARQLLDDGFQLMYVYAQLQQETLLLYIGHQPANGLLHVYPDFCCSANDMDYVLEIDNDCRQLYAYGFENLTPLKKVVELAAPCKPLHAAEQPEMTLPPADATSQQMLDHFRQQRFRSLQLRRLLQFVAPPKRMRRVTLLMELREAQHFEYANIHVRYYMHLPPHTLLEPANGSEPFAMHGTTASCVAVGGATKVAHLSHCWQLTLLCDEELLQLHQHLHIYFEVISVDSWQRERCEGYAHFSCSLLGPLPPEAIRGLRLQCSRPLGNWWDALNRYFIGGRVLFDFIKYFDTRLLHGKLLHNRWEDEPAKAMTTTGTLLFAVRKVQQRYHQLGYYLDTDESDDDDVDDGNGNNVNRKSRTGMSKTLNEVIAAYVEVRDRIEAMLAN</sequence>
<protein>
    <submittedName>
        <fullName evidence="7">GH24835</fullName>
    </submittedName>
</protein>
<dbReference type="InParanoid" id="B4JNK1"/>
<reference evidence="7 8" key="1">
    <citation type="journal article" date="2007" name="Nature">
        <title>Evolution of genes and genomes on the Drosophila phylogeny.</title>
        <authorList>
            <consortium name="Drosophila 12 Genomes Consortium"/>
            <person name="Clark A.G."/>
            <person name="Eisen M.B."/>
            <person name="Smith D.R."/>
            <person name="Bergman C.M."/>
            <person name="Oliver B."/>
            <person name="Markow T.A."/>
            <person name="Kaufman T.C."/>
            <person name="Kellis M."/>
            <person name="Gelbart W."/>
            <person name="Iyer V.N."/>
            <person name="Pollard D.A."/>
            <person name="Sackton T.B."/>
            <person name="Larracuente A.M."/>
            <person name="Singh N.D."/>
            <person name="Abad J.P."/>
            <person name="Abt D.N."/>
            <person name="Adryan B."/>
            <person name="Aguade M."/>
            <person name="Akashi H."/>
            <person name="Anderson W.W."/>
            <person name="Aquadro C.F."/>
            <person name="Ardell D.H."/>
            <person name="Arguello R."/>
            <person name="Artieri C.G."/>
            <person name="Barbash D.A."/>
            <person name="Barker D."/>
            <person name="Barsanti P."/>
            <person name="Batterham P."/>
            <person name="Batzoglou S."/>
            <person name="Begun D."/>
            <person name="Bhutkar A."/>
            <person name="Blanco E."/>
            <person name="Bosak S.A."/>
            <person name="Bradley R.K."/>
            <person name="Brand A.D."/>
            <person name="Brent M.R."/>
            <person name="Brooks A.N."/>
            <person name="Brown R.H."/>
            <person name="Butlin R.K."/>
            <person name="Caggese C."/>
            <person name="Calvi B.R."/>
            <person name="Bernardo de Carvalho A."/>
            <person name="Caspi A."/>
            <person name="Castrezana S."/>
            <person name="Celniker S.E."/>
            <person name="Chang J.L."/>
            <person name="Chapple C."/>
            <person name="Chatterji S."/>
            <person name="Chinwalla A."/>
            <person name="Civetta A."/>
            <person name="Clifton S.W."/>
            <person name="Comeron J.M."/>
            <person name="Costello J.C."/>
            <person name="Coyne J.A."/>
            <person name="Daub J."/>
            <person name="David R.G."/>
            <person name="Delcher A.L."/>
            <person name="Delehaunty K."/>
            <person name="Do C.B."/>
            <person name="Ebling H."/>
            <person name="Edwards K."/>
            <person name="Eickbush T."/>
            <person name="Evans J.D."/>
            <person name="Filipski A."/>
            <person name="Findeiss S."/>
            <person name="Freyhult E."/>
            <person name="Fulton L."/>
            <person name="Fulton R."/>
            <person name="Garcia A.C."/>
            <person name="Gardiner A."/>
            <person name="Garfield D.A."/>
            <person name="Garvin B.E."/>
            <person name="Gibson G."/>
            <person name="Gilbert D."/>
            <person name="Gnerre S."/>
            <person name="Godfrey J."/>
            <person name="Good R."/>
            <person name="Gotea V."/>
            <person name="Gravely B."/>
            <person name="Greenberg A.J."/>
            <person name="Griffiths-Jones S."/>
            <person name="Gross S."/>
            <person name="Guigo R."/>
            <person name="Gustafson E.A."/>
            <person name="Haerty W."/>
            <person name="Hahn M.W."/>
            <person name="Halligan D.L."/>
            <person name="Halpern A.L."/>
            <person name="Halter G.M."/>
            <person name="Han M.V."/>
            <person name="Heger A."/>
            <person name="Hillier L."/>
            <person name="Hinrichs A.S."/>
            <person name="Holmes I."/>
            <person name="Hoskins R.A."/>
            <person name="Hubisz M.J."/>
            <person name="Hultmark D."/>
            <person name="Huntley M.A."/>
            <person name="Jaffe D.B."/>
            <person name="Jagadeeshan S."/>
            <person name="Jeck W.R."/>
            <person name="Johnson J."/>
            <person name="Jones C.D."/>
            <person name="Jordan W.C."/>
            <person name="Karpen G.H."/>
            <person name="Kataoka E."/>
            <person name="Keightley P.D."/>
            <person name="Kheradpour P."/>
            <person name="Kirkness E.F."/>
            <person name="Koerich L.B."/>
            <person name="Kristiansen K."/>
            <person name="Kudrna D."/>
            <person name="Kulathinal R.J."/>
            <person name="Kumar S."/>
            <person name="Kwok R."/>
            <person name="Lander E."/>
            <person name="Langley C.H."/>
            <person name="Lapoint R."/>
            <person name="Lazzaro B.P."/>
            <person name="Lee S.J."/>
            <person name="Levesque L."/>
            <person name="Li R."/>
            <person name="Lin C.F."/>
            <person name="Lin M.F."/>
            <person name="Lindblad-Toh K."/>
            <person name="Llopart A."/>
            <person name="Long M."/>
            <person name="Low L."/>
            <person name="Lozovsky E."/>
            <person name="Lu J."/>
            <person name="Luo M."/>
            <person name="Machado C.A."/>
            <person name="Makalowski W."/>
            <person name="Marzo M."/>
            <person name="Matsuda M."/>
            <person name="Matzkin L."/>
            <person name="McAllister B."/>
            <person name="McBride C.S."/>
            <person name="McKernan B."/>
            <person name="McKernan K."/>
            <person name="Mendez-Lago M."/>
            <person name="Minx P."/>
            <person name="Mollenhauer M.U."/>
            <person name="Montooth K."/>
            <person name="Mount S.M."/>
            <person name="Mu X."/>
            <person name="Myers E."/>
            <person name="Negre B."/>
            <person name="Newfeld S."/>
            <person name="Nielsen R."/>
            <person name="Noor M.A."/>
            <person name="O'Grady P."/>
            <person name="Pachter L."/>
            <person name="Papaceit M."/>
            <person name="Parisi M.J."/>
            <person name="Parisi M."/>
            <person name="Parts L."/>
            <person name="Pedersen J.S."/>
            <person name="Pesole G."/>
            <person name="Phillippy A.M."/>
            <person name="Ponting C.P."/>
            <person name="Pop M."/>
            <person name="Porcelli D."/>
            <person name="Powell J.R."/>
            <person name="Prohaska S."/>
            <person name="Pruitt K."/>
            <person name="Puig M."/>
            <person name="Quesneville H."/>
            <person name="Ram K.R."/>
            <person name="Rand D."/>
            <person name="Rasmussen M.D."/>
            <person name="Reed L.K."/>
            <person name="Reenan R."/>
            <person name="Reily A."/>
            <person name="Remington K.A."/>
            <person name="Rieger T.T."/>
            <person name="Ritchie M.G."/>
            <person name="Robin C."/>
            <person name="Rogers Y.H."/>
            <person name="Rohde C."/>
            <person name="Rozas J."/>
            <person name="Rubenfield M.J."/>
            <person name="Ruiz A."/>
            <person name="Russo S."/>
            <person name="Salzberg S.L."/>
            <person name="Sanchez-Gracia A."/>
            <person name="Saranga D.J."/>
            <person name="Sato H."/>
            <person name="Schaeffer S.W."/>
            <person name="Schatz M.C."/>
            <person name="Schlenke T."/>
            <person name="Schwartz R."/>
            <person name="Segarra C."/>
            <person name="Singh R.S."/>
            <person name="Sirot L."/>
            <person name="Sirota M."/>
            <person name="Sisneros N.B."/>
            <person name="Smith C.D."/>
            <person name="Smith T.F."/>
            <person name="Spieth J."/>
            <person name="Stage D.E."/>
            <person name="Stark A."/>
            <person name="Stephan W."/>
            <person name="Strausberg R.L."/>
            <person name="Strempel S."/>
            <person name="Sturgill D."/>
            <person name="Sutton G."/>
            <person name="Sutton G.G."/>
            <person name="Tao W."/>
            <person name="Teichmann S."/>
            <person name="Tobari Y.N."/>
            <person name="Tomimura Y."/>
            <person name="Tsolas J.M."/>
            <person name="Valente V.L."/>
            <person name="Venter E."/>
            <person name="Venter J.C."/>
            <person name="Vicario S."/>
            <person name="Vieira F.G."/>
            <person name="Vilella A.J."/>
            <person name="Villasante A."/>
            <person name="Walenz B."/>
            <person name="Wang J."/>
            <person name="Wasserman M."/>
            <person name="Watts T."/>
            <person name="Wilson D."/>
            <person name="Wilson R.K."/>
            <person name="Wing R.A."/>
            <person name="Wolfner M.F."/>
            <person name="Wong A."/>
            <person name="Wong G.K."/>
            <person name="Wu C.I."/>
            <person name="Wu G."/>
            <person name="Yamamoto D."/>
            <person name="Yang H.P."/>
            <person name="Yang S.P."/>
            <person name="Yorke J.A."/>
            <person name="Yoshida K."/>
            <person name="Zdobnov E."/>
            <person name="Zhang P."/>
            <person name="Zhang Y."/>
            <person name="Zimin A.V."/>
            <person name="Baldwin J."/>
            <person name="Abdouelleil A."/>
            <person name="Abdulkadir J."/>
            <person name="Abebe A."/>
            <person name="Abera B."/>
            <person name="Abreu J."/>
            <person name="Acer S.C."/>
            <person name="Aftuck L."/>
            <person name="Alexander A."/>
            <person name="An P."/>
            <person name="Anderson E."/>
            <person name="Anderson S."/>
            <person name="Arachi H."/>
            <person name="Azer M."/>
            <person name="Bachantsang P."/>
            <person name="Barry A."/>
            <person name="Bayul T."/>
            <person name="Berlin A."/>
            <person name="Bessette D."/>
            <person name="Bloom T."/>
            <person name="Blye J."/>
            <person name="Boguslavskiy L."/>
            <person name="Bonnet C."/>
            <person name="Boukhgalter B."/>
            <person name="Bourzgui I."/>
            <person name="Brown A."/>
            <person name="Cahill P."/>
            <person name="Channer S."/>
            <person name="Cheshatsang Y."/>
            <person name="Chuda L."/>
            <person name="Citroen M."/>
            <person name="Collymore A."/>
            <person name="Cooke P."/>
            <person name="Costello M."/>
            <person name="D'Aco K."/>
            <person name="Daza R."/>
            <person name="De Haan G."/>
            <person name="DeGray S."/>
            <person name="DeMaso C."/>
            <person name="Dhargay N."/>
            <person name="Dooley K."/>
            <person name="Dooley E."/>
            <person name="Doricent M."/>
            <person name="Dorje P."/>
            <person name="Dorjee K."/>
            <person name="Dupes A."/>
            <person name="Elong R."/>
            <person name="Falk J."/>
            <person name="Farina A."/>
            <person name="Faro S."/>
            <person name="Ferguson D."/>
            <person name="Fisher S."/>
            <person name="Foley C.D."/>
            <person name="Franke A."/>
            <person name="Friedrich D."/>
            <person name="Gadbois L."/>
            <person name="Gearin G."/>
            <person name="Gearin C.R."/>
            <person name="Giannoukos G."/>
            <person name="Goode T."/>
            <person name="Graham J."/>
            <person name="Grandbois E."/>
            <person name="Grewal S."/>
            <person name="Gyaltsen K."/>
            <person name="Hafez N."/>
            <person name="Hagos B."/>
            <person name="Hall J."/>
            <person name="Henson C."/>
            <person name="Hollinger A."/>
            <person name="Honan T."/>
            <person name="Huard M.D."/>
            <person name="Hughes L."/>
            <person name="Hurhula B."/>
            <person name="Husby M.E."/>
            <person name="Kamat A."/>
            <person name="Kanga B."/>
            <person name="Kashin S."/>
            <person name="Khazanovich D."/>
            <person name="Kisner P."/>
            <person name="Lance K."/>
            <person name="Lara M."/>
            <person name="Lee W."/>
            <person name="Lennon N."/>
            <person name="Letendre F."/>
            <person name="LeVine R."/>
            <person name="Lipovsky A."/>
            <person name="Liu X."/>
            <person name="Liu J."/>
            <person name="Liu S."/>
            <person name="Lokyitsang T."/>
            <person name="Lokyitsang Y."/>
            <person name="Lubonja R."/>
            <person name="Lui A."/>
            <person name="MacDonald P."/>
            <person name="Magnisalis V."/>
            <person name="Maru K."/>
            <person name="Matthews C."/>
            <person name="McCusker W."/>
            <person name="McDonough S."/>
            <person name="Mehta T."/>
            <person name="Meldrim J."/>
            <person name="Meneus L."/>
            <person name="Mihai O."/>
            <person name="Mihalev A."/>
            <person name="Mihova T."/>
            <person name="Mittelman R."/>
            <person name="Mlenga V."/>
            <person name="Montmayeur A."/>
            <person name="Mulrain L."/>
            <person name="Navidi A."/>
            <person name="Naylor J."/>
            <person name="Negash T."/>
            <person name="Nguyen T."/>
            <person name="Nguyen N."/>
            <person name="Nicol R."/>
            <person name="Norbu C."/>
            <person name="Norbu N."/>
            <person name="Novod N."/>
            <person name="O'Neill B."/>
            <person name="Osman S."/>
            <person name="Markiewicz E."/>
            <person name="Oyono O.L."/>
            <person name="Patti C."/>
            <person name="Phunkhang P."/>
            <person name="Pierre F."/>
            <person name="Priest M."/>
            <person name="Raghuraman S."/>
            <person name="Rege F."/>
            <person name="Reyes R."/>
            <person name="Rise C."/>
            <person name="Rogov P."/>
            <person name="Ross K."/>
            <person name="Ryan E."/>
            <person name="Settipalli S."/>
            <person name="Shea T."/>
            <person name="Sherpa N."/>
            <person name="Shi L."/>
            <person name="Shih D."/>
            <person name="Sparrow T."/>
            <person name="Spaulding J."/>
            <person name="Stalker J."/>
            <person name="Stange-Thomann N."/>
            <person name="Stavropoulos S."/>
            <person name="Stone C."/>
            <person name="Strader C."/>
            <person name="Tesfaye S."/>
            <person name="Thomson T."/>
            <person name="Thoulutsang Y."/>
            <person name="Thoulutsang D."/>
            <person name="Topham K."/>
            <person name="Topping I."/>
            <person name="Tsamla T."/>
            <person name="Vassiliev H."/>
            <person name="Vo A."/>
            <person name="Wangchuk T."/>
            <person name="Wangdi T."/>
            <person name="Weiand M."/>
            <person name="Wilkinson J."/>
            <person name="Wilson A."/>
            <person name="Yadav S."/>
            <person name="Young G."/>
            <person name="Yu Q."/>
            <person name="Zembek L."/>
            <person name="Zhong D."/>
            <person name="Zimmer A."/>
            <person name="Zwirko Z."/>
            <person name="Jaffe D.B."/>
            <person name="Alvarez P."/>
            <person name="Brockman W."/>
            <person name="Butler J."/>
            <person name="Chin C."/>
            <person name="Gnerre S."/>
            <person name="Grabherr M."/>
            <person name="Kleber M."/>
            <person name="Mauceli E."/>
            <person name="MacCallum I."/>
        </authorList>
    </citation>
    <scope>NUCLEOTIDE SEQUENCE [LARGE SCALE GENOMIC DNA]</scope>
    <source>
        <strain evidence="8">Tucson 15287-2541.00</strain>
    </source>
</reference>
<keyword evidence="3" id="KW-0970">Cilium biogenesis/degradation</keyword>
<proteinExistence type="predicted"/>
<evidence type="ECO:0000256" key="3">
    <source>
        <dbReference type="ARBA" id="ARBA00022794"/>
    </source>
</evidence>
<dbReference type="GO" id="GO:1905349">
    <property type="term" value="P:ciliary transition zone assembly"/>
    <property type="evidence" value="ECO:0007669"/>
    <property type="project" value="EnsemblMetazoa"/>
</dbReference>
<dbReference type="PhylomeDB" id="B4JNK1"/>
<dbReference type="OrthoDB" id="10263520at2759"/>
<dbReference type="PANTHER" id="PTHR12968">
    <property type="entry name" value="B9 DOMAIN-CONTAINING"/>
    <property type="match status" value="1"/>
</dbReference>
<evidence type="ECO:0000313" key="7">
    <source>
        <dbReference type="EMBL" id="EDV92294.1"/>
    </source>
</evidence>
<evidence type="ECO:0000256" key="4">
    <source>
        <dbReference type="ARBA" id="ARBA00023212"/>
    </source>
</evidence>
<evidence type="ECO:0000256" key="2">
    <source>
        <dbReference type="ARBA" id="ARBA00022490"/>
    </source>
</evidence>
<dbReference type="Pfam" id="PF07162">
    <property type="entry name" value="B9-C2"/>
    <property type="match status" value="1"/>
</dbReference>
<evidence type="ECO:0000313" key="8">
    <source>
        <dbReference type="Proteomes" id="UP000001070"/>
    </source>
</evidence>
<dbReference type="Proteomes" id="UP000001070">
    <property type="component" value="Unassembled WGS sequence"/>
</dbReference>
<dbReference type="EMBL" id="CH916371">
    <property type="protein sequence ID" value="EDV92294.1"/>
    <property type="molecule type" value="Genomic_DNA"/>
</dbReference>
<dbReference type="GO" id="GO:1905515">
    <property type="term" value="P:non-motile cilium assembly"/>
    <property type="evidence" value="ECO:0007669"/>
    <property type="project" value="EnsemblMetazoa"/>
</dbReference>
<keyword evidence="4" id="KW-0206">Cytoskeleton</keyword>
<evidence type="ECO:0000256" key="6">
    <source>
        <dbReference type="SAM" id="MobiDB-lite"/>
    </source>
</evidence>
<keyword evidence="2" id="KW-0963">Cytoplasm</keyword>
<dbReference type="FunCoup" id="B4JNK1">
    <property type="interactions" value="265"/>
</dbReference>
<gene>
    <name evidence="7" type="primary">Dgri\GH24835</name>
    <name evidence="7" type="ORF">Dgri_GH24835</name>
</gene>
<organism evidence="8">
    <name type="scientific">Drosophila grimshawi</name>
    <name type="common">Hawaiian fruit fly</name>
    <name type="synonym">Idiomyia grimshawi</name>
    <dbReference type="NCBI Taxonomy" id="7222"/>
    <lineage>
        <taxon>Eukaryota</taxon>
        <taxon>Metazoa</taxon>
        <taxon>Ecdysozoa</taxon>
        <taxon>Arthropoda</taxon>
        <taxon>Hexapoda</taxon>
        <taxon>Insecta</taxon>
        <taxon>Pterygota</taxon>
        <taxon>Neoptera</taxon>
        <taxon>Endopterygota</taxon>
        <taxon>Diptera</taxon>
        <taxon>Brachycera</taxon>
        <taxon>Muscomorpha</taxon>
        <taxon>Ephydroidea</taxon>
        <taxon>Drosophilidae</taxon>
        <taxon>Drosophila</taxon>
        <taxon>Hawaiian Drosophila</taxon>
    </lineage>
</organism>
<dbReference type="HOGENOM" id="CLU_393936_0_0_1"/>
<comment type="subcellular location">
    <subcellularLocation>
        <location evidence="1">Cytoplasm</location>
        <location evidence="1">Cytoskeleton</location>
        <location evidence="1">Cilium basal body</location>
    </subcellularLocation>
</comment>
<dbReference type="STRING" id="7222.B4JNK1"/>
<evidence type="ECO:0000256" key="5">
    <source>
        <dbReference type="ARBA" id="ARBA00023273"/>
    </source>
</evidence>